<dbReference type="Proteomes" id="UP001597344">
    <property type="component" value="Unassembled WGS sequence"/>
</dbReference>
<dbReference type="InterPro" id="IPR011051">
    <property type="entry name" value="RmlC_Cupin_sf"/>
</dbReference>
<evidence type="ECO:0000313" key="2">
    <source>
        <dbReference type="Proteomes" id="UP001597344"/>
    </source>
</evidence>
<sequence length="90" mass="10021">MVNIGLASEITYNDKINSKVFFESEAYKMILVALKKDQLPKPHSASMNTPLQILEGSTKITIADKEHILKQGDAITLPKEINHGVSLLRM</sequence>
<dbReference type="EMBL" id="JBHUHY010000002">
    <property type="protein sequence ID" value="MFD2185646.1"/>
    <property type="molecule type" value="Genomic_DNA"/>
</dbReference>
<gene>
    <name evidence="1" type="ORF">ACFSJT_02515</name>
</gene>
<proteinExistence type="predicted"/>
<dbReference type="RefSeq" id="WP_378318620.1">
    <property type="nucleotide sequence ID" value="NZ_JBHUHY010000002.1"/>
</dbReference>
<dbReference type="PANTHER" id="PTHR37694:SF1">
    <property type="entry name" value="SLR8022 PROTEIN"/>
    <property type="match status" value="1"/>
</dbReference>
<dbReference type="Gene3D" id="2.60.120.10">
    <property type="entry name" value="Jelly Rolls"/>
    <property type="match status" value="1"/>
</dbReference>
<keyword evidence="2" id="KW-1185">Reference proteome</keyword>
<dbReference type="SUPFAM" id="SSF51182">
    <property type="entry name" value="RmlC-like cupins"/>
    <property type="match status" value="1"/>
</dbReference>
<evidence type="ECO:0008006" key="3">
    <source>
        <dbReference type="Google" id="ProtNLM"/>
    </source>
</evidence>
<organism evidence="1 2">
    <name type="scientific">Aquimarina celericrescens</name>
    <dbReference type="NCBI Taxonomy" id="1964542"/>
    <lineage>
        <taxon>Bacteria</taxon>
        <taxon>Pseudomonadati</taxon>
        <taxon>Bacteroidota</taxon>
        <taxon>Flavobacteriia</taxon>
        <taxon>Flavobacteriales</taxon>
        <taxon>Flavobacteriaceae</taxon>
        <taxon>Aquimarina</taxon>
    </lineage>
</organism>
<reference evidence="2" key="1">
    <citation type="journal article" date="2019" name="Int. J. Syst. Evol. Microbiol.">
        <title>The Global Catalogue of Microorganisms (GCM) 10K type strain sequencing project: providing services to taxonomists for standard genome sequencing and annotation.</title>
        <authorList>
            <consortium name="The Broad Institute Genomics Platform"/>
            <consortium name="The Broad Institute Genome Sequencing Center for Infectious Disease"/>
            <person name="Wu L."/>
            <person name="Ma J."/>
        </authorList>
    </citation>
    <scope>NUCLEOTIDE SEQUENCE [LARGE SCALE GENOMIC DNA]</scope>
    <source>
        <strain evidence="2">DT92</strain>
    </source>
</reference>
<name>A0ABW5AUU6_9FLAO</name>
<evidence type="ECO:0000313" key="1">
    <source>
        <dbReference type="EMBL" id="MFD2185646.1"/>
    </source>
</evidence>
<accession>A0ABW5AUU6</accession>
<protein>
    <recommendedName>
        <fullName evidence="3">Cupin</fullName>
    </recommendedName>
</protein>
<comment type="caution">
    <text evidence="1">The sequence shown here is derived from an EMBL/GenBank/DDBJ whole genome shotgun (WGS) entry which is preliminary data.</text>
</comment>
<dbReference type="InterPro" id="IPR014710">
    <property type="entry name" value="RmlC-like_jellyroll"/>
</dbReference>
<dbReference type="PANTHER" id="PTHR37694">
    <property type="entry name" value="SLR8022 PROTEIN"/>
    <property type="match status" value="1"/>
</dbReference>